<proteinExistence type="predicted"/>
<evidence type="ECO:0000256" key="1">
    <source>
        <dbReference type="SAM" id="SignalP"/>
    </source>
</evidence>
<dbReference type="AlphaFoldDB" id="V4H795"/>
<dbReference type="InterPro" id="IPR022562">
    <property type="entry name" value="DUF3466"/>
</dbReference>
<evidence type="ECO:0000313" key="2">
    <source>
        <dbReference type="EMBL" id="ESP93326.1"/>
    </source>
</evidence>
<comment type="caution">
    <text evidence="2">The sequence shown here is derived from an EMBL/GenBank/DDBJ whole genome shotgun (WGS) entry which is preliminary data.</text>
</comment>
<gene>
    <name evidence="2" type="ORF">PL2TA16_03548</name>
</gene>
<dbReference type="NCBIfam" id="TIGR03501">
    <property type="entry name" value="GlyGly_CTERM"/>
    <property type="match status" value="1"/>
</dbReference>
<dbReference type="InterPro" id="IPR020008">
    <property type="entry name" value="GlyGly_CTERM"/>
</dbReference>
<evidence type="ECO:0000313" key="3">
    <source>
        <dbReference type="Proteomes" id="UP000017820"/>
    </source>
</evidence>
<sequence length="579" mass="64205">MRYSLLAASIGLCFSGQLFAATYQLTELPSHIGSKNTFVSDANDSGVVAGRATELFNLKIDVSYIDFSDDSLIREYDQLKDARDRIDDPIKFTLDDIQNNNATATDPDAHAFMRGYLSQRSGNAEFQKLNSSTSLIYATSSADEKVIFDEQRDYTGGELSRSVVSFITAVASDGAMVGWGTAPYTKKNEFTKKDENETTVFFEREFSSRAVFITPAGEVIELPSPSFEADYGGQSMAADVQKLDDGTYLVIGQSAVSVAKDGQDRFNDICKNESEPVNVCVWRLQNLSEYYNREAYQWKLDANFNIISGESKSLGAGLVREDDEERAHIGTALAVNNAGVVVGHSQTRKDDNFIVRQRAGFYKDGTFTQMIDHVEGYESSRGVAINNQGIAIGYRFNEFTLGRQEQVKGYYFNVNDKKYTEIKSFYDGSALFPEDINDAGYIVGQAEAENLGDNPRREAFLYNTANSELQNINDLLPCKSDAFPYSVVEAVKITDDNRIYGVATKTAKRRDSLGQVMKDSSGADEYESIAVPVLLTPDSSGQPEQCAPEEAETYERSSASFGVFSLLALPLLMLRRRRK</sequence>
<name>V4H795_PSEL2</name>
<dbReference type="PATRIC" id="fig|1353533.3.peg.2524"/>
<feature type="chain" id="PRO_5004717684" evidence="1">
    <location>
        <begin position="21"/>
        <end position="579"/>
    </location>
</feature>
<keyword evidence="2" id="KW-0472">Membrane</keyword>
<protein>
    <submittedName>
        <fullName evidence="2">Gammaproteobacterial enzyme C-terminal transmembrane domain protein</fullName>
    </submittedName>
</protein>
<accession>V4H795</accession>
<dbReference type="RefSeq" id="WP_023399425.1">
    <property type="nucleotide sequence ID" value="NZ_AUSV01000037.1"/>
</dbReference>
<keyword evidence="2" id="KW-0812">Transmembrane</keyword>
<organism evidence="2 3">
    <name type="scientific">Pseudoalteromonas luteoviolacea (strain 2ta16)</name>
    <dbReference type="NCBI Taxonomy" id="1353533"/>
    <lineage>
        <taxon>Bacteria</taxon>
        <taxon>Pseudomonadati</taxon>
        <taxon>Pseudomonadota</taxon>
        <taxon>Gammaproteobacteria</taxon>
        <taxon>Alteromonadales</taxon>
        <taxon>Pseudoalteromonadaceae</taxon>
        <taxon>Pseudoalteromonas</taxon>
    </lineage>
</organism>
<dbReference type="EMBL" id="AUSV01000037">
    <property type="protein sequence ID" value="ESP93326.1"/>
    <property type="molecule type" value="Genomic_DNA"/>
</dbReference>
<feature type="signal peptide" evidence="1">
    <location>
        <begin position="1"/>
        <end position="20"/>
    </location>
</feature>
<dbReference type="Proteomes" id="UP000017820">
    <property type="component" value="Unassembled WGS sequence"/>
</dbReference>
<reference evidence="2 3" key="1">
    <citation type="submission" date="2013-07" db="EMBL/GenBank/DDBJ databases">
        <title>Draft genome sequence of Pseudoalteromonas luteoviolacea 2ta16.</title>
        <authorList>
            <person name="Allen E.E."/>
            <person name="Azam F."/>
            <person name="Podell S."/>
        </authorList>
    </citation>
    <scope>NUCLEOTIDE SEQUENCE [LARGE SCALE GENOMIC DNA]</scope>
    <source>
        <strain evidence="2 3">2ta16</strain>
    </source>
</reference>
<dbReference type="Pfam" id="PF11949">
    <property type="entry name" value="DUF3466"/>
    <property type="match status" value="1"/>
</dbReference>
<keyword evidence="1" id="KW-0732">Signal</keyword>